<dbReference type="RefSeq" id="XP_056028765.1">
    <property type="nucleotide sequence ID" value="XM_056171907.1"/>
</dbReference>
<evidence type="ECO:0000313" key="4">
    <source>
        <dbReference type="EMBL" id="KAJ4859709.1"/>
    </source>
</evidence>
<feature type="domain" description="Tyrosine-protein phosphatase" evidence="2">
    <location>
        <begin position="210"/>
        <end position="480"/>
    </location>
</feature>
<dbReference type="InterPro" id="IPR000242">
    <property type="entry name" value="PTP_cat"/>
</dbReference>
<dbReference type="InterPro" id="IPR050348">
    <property type="entry name" value="Protein-Tyr_Phosphatase"/>
</dbReference>
<dbReference type="AlphaFoldDB" id="A0A9W9BC29"/>
<name>A0A9W9BC29_9HYPO</name>
<dbReference type="SMART" id="SM00194">
    <property type="entry name" value="PTPc"/>
    <property type="match status" value="1"/>
</dbReference>
<dbReference type="InterPro" id="IPR029021">
    <property type="entry name" value="Prot-tyrosine_phosphatase-like"/>
</dbReference>
<organism evidence="4 5">
    <name type="scientific">Trichoderma breve</name>
    <dbReference type="NCBI Taxonomy" id="2034170"/>
    <lineage>
        <taxon>Eukaryota</taxon>
        <taxon>Fungi</taxon>
        <taxon>Dikarya</taxon>
        <taxon>Ascomycota</taxon>
        <taxon>Pezizomycotina</taxon>
        <taxon>Sordariomycetes</taxon>
        <taxon>Hypocreomycetidae</taxon>
        <taxon>Hypocreales</taxon>
        <taxon>Hypocreaceae</taxon>
        <taxon>Trichoderma</taxon>
    </lineage>
</organism>
<dbReference type="Proteomes" id="UP001140511">
    <property type="component" value="Unassembled WGS sequence"/>
</dbReference>
<dbReference type="PRINTS" id="PR00700">
    <property type="entry name" value="PRTYPHPHTASE"/>
</dbReference>
<dbReference type="PROSITE" id="PS00383">
    <property type="entry name" value="TYR_PHOSPHATASE_1"/>
    <property type="match status" value="1"/>
</dbReference>
<dbReference type="PROSITE" id="PS50055">
    <property type="entry name" value="TYR_PHOSPHATASE_PTP"/>
    <property type="match status" value="1"/>
</dbReference>
<protein>
    <submittedName>
        <fullName evidence="4">Protein-tyrosine phosphatase domain-containing protein</fullName>
    </submittedName>
</protein>
<comment type="caution">
    <text evidence="4">The sequence shown here is derived from an EMBL/GenBank/DDBJ whole genome shotgun (WGS) entry which is preliminary data.</text>
</comment>
<evidence type="ECO:0000313" key="5">
    <source>
        <dbReference type="Proteomes" id="UP001140511"/>
    </source>
</evidence>
<dbReference type="InterPro" id="IPR003595">
    <property type="entry name" value="Tyr_Pase_cat"/>
</dbReference>
<dbReference type="EMBL" id="JAOPEN010000003">
    <property type="protein sequence ID" value="KAJ4859709.1"/>
    <property type="molecule type" value="Genomic_DNA"/>
</dbReference>
<evidence type="ECO:0000259" key="2">
    <source>
        <dbReference type="PROSITE" id="PS50055"/>
    </source>
</evidence>
<evidence type="ECO:0000256" key="1">
    <source>
        <dbReference type="ARBA" id="ARBA00009649"/>
    </source>
</evidence>
<dbReference type="InterPro" id="IPR016130">
    <property type="entry name" value="Tyr_Pase_AS"/>
</dbReference>
<dbReference type="SMART" id="SM00404">
    <property type="entry name" value="PTPc_motif"/>
    <property type="match status" value="1"/>
</dbReference>
<dbReference type="Pfam" id="PF00102">
    <property type="entry name" value="Y_phosphatase"/>
    <property type="match status" value="1"/>
</dbReference>
<evidence type="ECO:0000259" key="3">
    <source>
        <dbReference type="PROSITE" id="PS50056"/>
    </source>
</evidence>
<dbReference type="GeneID" id="80866595"/>
<gene>
    <name evidence="4" type="ORF">T069G_04697</name>
</gene>
<comment type="similarity">
    <text evidence="1">Belongs to the protein-tyrosine phosphatase family. Non-receptor class subfamily.</text>
</comment>
<dbReference type="PANTHER" id="PTHR19134">
    <property type="entry name" value="RECEPTOR-TYPE TYROSINE-PROTEIN PHOSPHATASE"/>
    <property type="match status" value="1"/>
</dbReference>
<dbReference type="GO" id="GO:0004725">
    <property type="term" value="F:protein tyrosine phosphatase activity"/>
    <property type="evidence" value="ECO:0007669"/>
    <property type="project" value="InterPro"/>
</dbReference>
<dbReference type="PROSITE" id="PS50056">
    <property type="entry name" value="TYR_PHOSPHATASE_2"/>
    <property type="match status" value="1"/>
</dbReference>
<keyword evidence="5" id="KW-1185">Reference proteome</keyword>
<dbReference type="PANTHER" id="PTHR19134:SF449">
    <property type="entry name" value="TYROSINE-PROTEIN PHOSPHATASE 1"/>
    <property type="match status" value="1"/>
</dbReference>
<dbReference type="InterPro" id="IPR000387">
    <property type="entry name" value="Tyr_Pase_dom"/>
</dbReference>
<proteinExistence type="inferred from homology"/>
<dbReference type="Gene3D" id="3.90.190.10">
    <property type="entry name" value="Protein tyrosine phosphatase superfamily"/>
    <property type="match status" value="1"/>
</dbReference>
<dbReference type="SUPFAM" id="SSF52799">
    <property type="entry name" value="(Phosphotyrosine protein) phosphatases II"/>
    <property type="match status" value="1"/>
</dbReference>
<feature type="domain" description="Tyrosine specific protein phosphatases" evidence="3">
    <location>
        <begin position="388"/>
        <end position="471"/>
    </location>
</feature>
<sequence length="496" mass="56879">MWCTMIELSRSGNKAYDPMDGRKKHVPGLVEIHEQLLQLLKDNLKELQPPFGTPKHVVNIDESVDDAQPDSASLCCMPRSSIRSKVAGTISDPASSASEKRNAQLRKHIEDTIRRLHGHALIINYVLYPHKVPCDIENFIIGNAKGVFTLARLLVNWSADPGAQRFFVTPYSQTLLSWARERAHKAAVAPLLHKPSPVLPRFLSLEEYDINVKFRQLSMAERELELLWAKYKSPNEKMDRYGNISPWARNRVKLQVPENKPDYINTSPITLTSSSPNQPPLHYIAMQGPTEPSFNHVWRGCEQNCAQYLPMYGENATWTFNDDNIWGDNWKAHLTFNSREVIAGGAIEKSMLVLRVYKEGGEKETRVIWHFLYKRWPDFGVPTRNDLDSLLQLIKLSEQHSSPLIKRIVHCSAGVGRTGSFIALDHLIRELNLGVLERFDEPSEGPDLICNTVDILHQQRCSMVQSKKQYRFIYQFMRKLWCDKYGVIDEDADDFE</sequence>
<accession>A0A9W9BC29</accession>
<reference evidence="4" key="1">
    <citation type="submission" date="2022-09" db="EMBL/GenBank/DDBJ databases">
        <title>Chromosome-level assembly of Trichoderma breve T069, a fungus used in development of biopesticide product.</title>
        <authorList>
            <person name="Lin R."/>
            <person name="Liu T."/>
        </authorList>
    </citation>
    <scope>NUCLEOTIDE SEQUENCE</scope>
    <source>
        <strain evidence="4">T069</strain>
    </source>
</reference>